<evidence type="ECO:0000256" key="4">
    <source>
        <dbReference type="ARBA" id="ARBA00022622"/>
    </source>
</evidence>
<dbReference type="AlphaFoldDB" id="A0A061EEC8"/>
<dbReference type="PRINTS" id="PR00382">
    <property type="entry name" value="LIPIDTRNSFER"/>
</dbReference>
<dbReference type="PANTHER" id="PTHR33044">
    <property type="entry name" value="BIFUNCTIONAL INHIBITOR/LIPID-TRANSFER PROTEIN/SEED STORAGE 2S ALBUMIN SUPERFAMILY PROTEIN-RELATED"/>
    <property type="match status" value="1"/>
</dbReference>
<feature type="domain" description="Bifunctional inhibitor/plant lipid transfer protein/seed storage helical" evidence="10">
    <location>
        <begin position="39"/>
        <end position="117"/>
    </location>
</feature>
<protein>
    <submittedName>
        <fullName evidence="11">Non-specific lipid-transfer protein, putative</fullName>
    </submittedName>
</protein>
<keyword evidence="12" id="KW-1185">Reference proteome</keyword>
<dbReference type="GO" id="GO:0098552">
    <property type="term" value="C:side of membrane"/>
    <property type="evidence" value="ECO:0007669"/>
    <property type="project" value="UniProtKB-KW"/>
</dbReference>
<dbReference type="InterPro" id="IPR000528">
    <property type="entry name" value="Plant_nsLTP"/>
</dbReference>
<keyword evidence="6" id="KW-1015">Disulfide bond</keyword>
<dbReference type="Gramene" id="EOY02993">
    <property type="protein sequence ID" value="EOY02993"/>
    <property type="gene ID" value="TCM_017385"/>
</dbReference>
<gene>
    <name evidence="11" type="ORF">TCM_017385</name>
</gene>
<dbReference type="InterPro" id="IPR043325">
    <property type="entry name" value="LTSS"/>
</dbReference>
<evidence type="ECO:0000256" key="1">
    <source>
        <dbReference type="ARBA" id="ARBA00004609"/>
    </source>
</evidence>
<dbReference type="GO" id="GO:0006869">
    <property type="term" value="P:lipid transport"/>
    <property type="evidence" value="ECO:0007669"/>
    <property type="project" value="InterPro"/>
</dbReference>
<dbReference type="Pfam" id="PF14368">
    <property type="entry name" value="LTP_2"/>
    <property type="match status" value="1"/>
</dbReference>
<evidence type="ECO:0000256" key="8">
    <source>
        <dbReference type="ARBA" id="ARBA00023288"/>
    </source>
</evidence>
<dbReference type="EMBL" id="CM001882">
    <property type="protein sequence ID" value="EOY02993.1"/>
    <property type="molecule type" value="Genomic_DNA"/>
</dbReference>
<dbReference type="InterPro" id="IPR036312">
    <property type="entry name" value="Bifun_inhib/LTP/seed_sf"/>
</dbReference>
<keyword evidence="4" id="KW-0472">Membrane</keyword>
<comment type="similarity">
    <text evidence="2">Belongs to the plant LTP family.</text>
</comment>
<evidence type="ECO:0000256" key="7">
    <source>
        <dbReference type="ARBA" id="ARBA00023180"/>
    </source>
</evidence>
<evidence type="ECO:0000256" key="2">
    <source>
        <dbReference type="ARBA" id="ARBA00009748"/>
    </source>
</evidence>
<name>A0A061EEC8_THECC</name>
<dbReference type="GO" id="GO:0008289">
    <property type="term" value="F:lipid binding"/>
    <property type="evidence" value="ECO:0007669"/>
    <property type="project" value="InterPro"/>
</dbReference>
<evidence type="ECO:0000256" key="5">
    <source>
        <dbReference type="ARBA" id="ARBA00022729"/>
    </source>
</evidence>
<dbReference type="CDD" id="cd00010">
    <property type="entry name" value="AAI_LTSS"/>
    <property type="match status" value="1"/>
</dbReference>
<dbReference type="InterPro" id="IPR016140">
    <property type="entry name" value="Bifunc_inhib/LTP/seed_store"/>
</dbReference>
<dbReference type="eggNOG" id="ENOG502S410">
    <property type="taxonomic scope" value="Eukaryota"/>
</dbReference>
<keyword evidence="5 9" id="KW-0732">Signal</keyword>
<feature type="signal peptide" evidence="9">
    <location>
        <begin position="1"/>
        <end position="25"/>
    </location>
</feature>
<evidence type="ECO:0000313" key="11">
    <source>
        <dbReference type="EMBL" id="EOY02993.1"/>
    </source>
</evidence>
<proteinExistence type="inferred from homology"/>
<feature type="chain" id="PRO_5001597352" evidence="9">
    <location>
        <begin position="26"/>
        <end position="163"/>
    </location>
</feature>
<dbReference type="Proteomes" id="UP000026915">
    <property type="component" value="Chromosome 4"/>
</dbReference>
<dbReference type="InParanoid" id="A0A061EEC8"/>
<organism evidence="11 12">
    <name type="scientific">Theobroma cacao</name>
    <name type="common">Cacao</name>
    <name type="synonym">Cocoa</name>
    <dbReference type="NCBI Taxonomy" id="3641"/>
    <lineage>
        <taxon>Eukaryota</taxon>
        <taxon>Viridiplantae</taxon>
        <taxon>Streptophyta</taxon>
        <taxon>Embryophyta</taxon>
        <taxon>Tracheophyta</taxon>
        <taxon>Spermatophyta</taxon>
        <taxon>Magnoliopsida</taxon>
        <taxon>eudicotyledons</taxon>
        <taxon>Gunneridae</taxon>
        <taxon>Pentapetalae</taxon>
        <taxon>rosids</taxon>
        <taxon>malvids</taxon>
        <taxon>Malvales</taxon>
        <taxon>Malvaceae</taxon>
        <taxon>Byttnerioideae</taxon>
        <taxon>Theobroma</taxon>
    </lineage>
</organism>
<dbReference type="Gene3D" id="1.10.110.10">
    <property type="entry name" value="Plant lipid-transfer and hydrophobic proteins"/>
    <property type="match status" value="1"/>
</dbReference>
<evidence type="ECO:0000259" key="10">
    <source>
        <dbReference type="Pfam" id="PF14368"/>
    </source>
</evidence>
<evidence type="ECO:0000256" key="3">
    <source>
        <dbReference type="ARBA" id="ARBA00022475"/>
    </source>
</evidence>
<keyword evidence="4" id="KW-0336">GPI-anchor</keyword>
<dbReference type="OMA" id="RELCCIA"/>
<evidence type="ECO:0000256" key="9">
    <source>
        <dbReference type="SAM" id="SignalP"/>
    </source>
</evidence>
<dbReference type="STRING" id="3641.A0A061EEC8"/>
<keyword evidence="7" id="KW-0325">Glycoprotein</keyword>
<evidence type="ECO:0000256" key="6">
    <source>
        <dbReference type="ARBA" id="ARBA00023157"/>
    </source>
</evidence>
<dbReference type="HOGENOM" id="CLU_116928_2_0_1"/>
<evidence type="ECO:0000313" key="12">
    <source>
        <dbReference type="Proteomes" id="UP000026915"/>
    </source>
</evidence>
<accession>A0A061EEC8</accession>
<reference evidence="11 12" key="1">
    <citation type="journal article" date="2013" name="Genome Biol.">
        <title>The genome sequence of the most widely cultivated cacao type and its use to identify candidate genes regulating pod color.</title>
        <authorList>
            <person name="Motamayor J.C."/>
            <person name="Mockaitis K."/>
            <person name="Schmutz J."/>
            <person name="Haiminen N."/>
            <person name="Iii D.L."/>
            <person name="Cornejo O."/>
            <person name="Findley S.D."/>
            <person name="Zheng P."/>
            <person name="Utro F."/>
            <person name="Royaert S."/>
            <person name="Saski C."/>
            <person name="Jenkins J."/>
            <person name="Podicheti R."/>
            <person name="Zhao M."/>
            <person name="Scheffler B.E."/>
            <person name="Stack J.C."/>
            <person name="Feltus F.A."/>
            <person name="Mustiga G.M."/>
            <person name="Amores F."/>
            <person name="Phillips W."/>
            <person name="Marelli J.P."/>
            <person name="May G.D."/>
            <person name="Shapiro H."/>
            <person name="Ma J."/>
            <person name="Bustamante C.D."/>
            <person name="Schnell R.J."/>
            <person name="Main D."/>
            <person name="Gilbert D."/>
            <person name="Parida L."/>
            <person name="Kuhn D.N."/>
        </authorList>
    </citation>
    <scope>NUCLEOTIDE SEQUENCE [LARGE SCALE GENOMIC DNA]</scope>
    <source>
        <strain evidence="12">cv. Matina 1-6</strain>
    </source>
</reference>
<comment type="subcellular location">
    <subcellularLocation>
        <location evidence="1">Cell membrane</location>
        <topology evidence="1">Lipid-anchor</topology>
        <topology evidence="1">GPI-anchor</topology>
    </subcellularLocation>
</comment>
<keyword evidence="3" id="KW-1003">Cell membrane</keyword>
<dbReference type="SUPFAM" id="SSF47699">
    <property type="entry name" value="Bifunctional inhibitor/lipid-transfer protein/seed storage 2S albumin"/>
    <property type="match status" value="1"/>
</dbReference>
<keyword evidence="8" id="KW-0449">Lipoprotein</keyword>
<sequence length="163" mass="17387">MKMKLWACFLTLLFVLASLVPQGWGQGQGQGQGQGEDSSTSLCLNQLAPCLNYLNGTRDVPDSCCDPLKSVIKSKPECLCSMISNEGSREAEQAGINISEAQQLPGRCGQHVNPLVCLSGSPNSKNSAEDSAGVLLFPPHSAIIIAVAICMTVEKLWVYPTPH</sequence>
<dbReference type="GO" id="GO:0005886">
    <property type="term" value="C:plasma membrane"/>
    <property type="evidence" value="ECO:0007669"/>
    <property type="project" value="UniProtKB-SubCell"/>
</dbReference>